<dbReference type="EMBL" id="RJLM01000003">
    <property type="protein sequence ID" value="RWX55651.1"/>
    <property type="molecule type" value="Genomic_DNA"/>
</dbReference>
<dbReference type="PROSITE" id="PS51257">
    <property type="entry name" value="PROKAR_LIPOPROTEIN"/>
    <property type="match status" value="1"/>
</dbReference>
<gene>
    <name evidence="1" type="ORF">EDI28_09875</name>
</gene>
<dbReference type="AlphaFoldDB" id="A0A3S3S1F0"/>
<organism evidence="1 2">
    <name type="scientific">Photobacterium chitinilyticum</name>
    <dbReference type="NCBI Taxonomy" id="2485123"/>
    <lineage>
        <taxon>Bacteria</taxon>
        <taxon>Pseudomonadati</taxon>
        <taxon>Pseudomonadota</taxon>
        <taxon>Gammaproteobacteria</taxon>
        <taxon>Vibrionales</taxon>
        <taxon>Vibrionaceae</taxon>
        <taxon>Photobacterium</taxon>
    </lineage>
</organism>
<dbReference type="RefSeq" id="WP_128783675.1">
    <property type="nucleotide sequence ID" value="NZ_RJLM01000003.1"/>
</dbReference>
<sequence length="207" mass="22113">MKKILALSAFTIALVGCQSTKQEEPVQAKVNVQPAIAECYFYGKPELAAPNWICNPNANREEFIREAVGFSGDTAGGIAHQKNLAILQAKKELADQVKSEIISKVKNKTGTLGVNGSAGASAATSSEMEAIANVELEGVEIIRSFRGPDGYFYVHAGLPRNVFKQNVENIVAAVDEKAPQKTQVAPQSSPAQNKQLADEIAQALGEM</sequence>
<name>A0A3S3S1F0_9GAMM</name>
<comment type="caution">
    <text evidence="1">The sequence shown here is derived from an EMBL/GenBank/DDBJ whole genome shotgun (WGS) entry which is preliminary data.</text>
</comment>
<evidence type="ECO:0000313" key="1">
    <source>
        <dbReference type="EMBL" id="RWX55651.1"/>
    </source>
</evidence>
<keyword evidence="2" id="KW-1185">Reference proteome</keyword>
<proteinExistence type="predicted"/>
<evidence type="ECO:0008006" key="3">
    <source>
        <dbReference type="Google" id="ProtNLM"/>
    </source>
</evidence>
<dbReference type="OrthoDB" id="5825119at2"/>
<accession>A0A3S3S1F0</accession>
<protein>
    <recommendedName>
        <fullName evidence="3">LPP20 lipoprotein</fullName>
    </recommendedName>
</protein>
<dbReference type="Proteomes" id="UP000287563">
    <property type="component" value="Unassembled WGS sequence"/>
</dbReference>
<reference evidence="1 2" key="1">
    <citation type="submission" date="2018-11" db="EMBL/GenBank/DDBJ databases">
        <title>Photobacterium sp. BEI247 sp. nov., a marine bacterium isolated from Yongle Blue Hole in the South China Sea.</title>
        <authorList>
            <person name="Wang X."/>
        </authorList>
    </citation>
    <scope>NUCLEOTIDE SEQUENCE [LARGE SCALE GENOMIC DNA]</scope>
    <source>
        <strain evidence="2">BEI247</strain>
    </source>
</reference>
<evidence type="ECO:0000313" key="2">
    <source>
        <dbReference type="Proteomes" id="UP000287563"/>
    </source>
</evidence>